<organism evidence="4 5">
    <name type="scientific">Pseudomonas fluorescens (strain ATCC BAA-477 / NRRL B-23932 / Pf-5)</name>
    <dbReference type="NCBI Taxonomy" id="220664"/>
    <lineage>
        <taxon>Bacteria</taxon>
        <taxon>Pseudomonadati</taxon>
        <taxon>Pseudomonadota</taxon>
        <taxon>Gammaproteobacteria</taxon>
        <taxon>Pseudomonadales</taxon>
        <taxon>Pseudomonadaceae</taxon>
        <taxon>Pseudomonas</taxon>
    </lineage>
</organism>
<evidence type="ECO:0000256" key="1">
    <source>
        <dbReference type="ARBA" id="ARBA00008270"/>
    </source>
</evidence>
<dbReference type="HOGENOM" id="CLU_048756_2_2_6"/>
<dbReference type="InterPro" id="IPR003719">
    <property type="entry name" value="Phenazine_PhzF-like"/>
</dbReference>
<dbReference type="PIRSF" id="PIRSF016184">
    <property type="entry name" value="PhzC_PhzF"/>
    <property type="match status" value="1"/>
</dbReference>
<dbReference type="Gene3D" id="3.10.310.10">
    <property type="entry name" value="Diaminopimelate Epimerase, Chain A, domain 1"/>
    <property type="match status" value="2"/>
</dbReference>
<proteinExistence type="inferred from homology"/>
<dbReference type="PANTHER" id="PTHR13774">
    <property type="entry name" value="PHENAZINE BIOSYNTHESIS PROTEIN"/>
    <property type="match status" value="1"/>
</dbReference>
<accession>Q4K737</accession>
<protein>
    <submittedName>
        <fullName evidence="4">Phenazine biosynthesis protein, PhzF family</fullName>
    </submittedName>
</protein>
<dbReference type="GO" id="GO:0016853">
    <property type="term" value="F:isomerase activity"/>
    <property type="evidence" value="ECO:0007669"/>
    <property type="project" value="UniProtKB-KW"/>
</dbReference>
<dbReference type="Pfam" id="PF02567">
    <property type="entry name" value="PhzC-PhzF"/>
    <property type="match status" value="1"/>
</dbReference>
<name>Q4K737_PSEF5</name>
<evidence type="ECO:0000313" key="4">
    <source>
        <dbReference type="EMBL" id="AAY94095.1"/>
    </source>
</evidence>
<keyword evidence="2" id="KW-0413">Isomerase</keyword>
<reference evidence="4 5" key="1">
    <citation type="journal article" date="2005" name="Nat. Biotechnol.">
        <title>Complete genome sequence of the plant commensal Pseudomonas fluorescens Pf-5.</title>
        <authorList>
            <person name="Paulsen I.T."/>
            <person name="Press C.M."/>
            <person name="Ravel J."/>
            <person name="Kobayashi D.Y."/>
            <person name="Myers G.S."/>
            <person name="Mavrodi D.V."/>
            <person name="DeBoy R.T."/>
            <person name="Seshadri R."/>
            <person name="Ren Q."/>
            <person name="Madupu R."/>
            <person name="Dodson R.J."/>
            <person name="Durkin A.S."/>
            <person name="Brinkac L.M."/>
            <person name="Daugherty S.C."/>
            <person name="Sullivan S.A."/>
            <person name="Rosovitz M.J."/>
            <person name="Gwinn M.L."/>
            <person name="Zhou L."/>
            <person name="Schneider D.J."/>
            <person name="Cartinhour S.W."/>
            <person name="Nelson W.C."/>
            <person name="Weidman J."/>
            <person name="Watkins K."/>
            <person name="Tran K."/>
            <person name="Khouri H."/>
            <person name="Pierson E.A."/>
            <person name="Pierson L.S.III."/>
            <person name="Thomashow L.S."/>
            <person name="Loper J.E."/>
        </authorList>
    </citation>
    <scope>NUCLEOTIDE SEQUENCE [LARGE SCALE GENOMIC DNA]</scope>
    <source>
        <strain evidence="5">ATCC BAA-477 / NRRL B-23932 / Pf-5</strain>
    </source>
</reference>
<feature type="active site" evidence="3">
    <location>
        <position position="57"/>
    </location>
</feature>
<sequence length="271" mass="30109">MLVASYSRRRDMQLEFHQVDAFSERPFAGNPAMVYRLESWLDDRLMQQIAAEHNLAETAFVVREAQGWRIRWFTPVTEVPLCGHATLATAYVLFEVYGQTAQRIDFLSQSGPLSVTREEGLLWLDFPLRSPSSQAGQEAVAQALGVEVVELLGANELLAVLESEQAVRECRPDMTALAKLPWPGVIVTARGEQHDFVSRYFAPAIGIDEDPVTGSTHCCLAPYWAQRLDKPQLSAYQCSARGGALFCRLEGERVKIGGHARLIASGQLHLP</sequence>
<evidence type="ECO:0000313" key="5">
    <source>
        <dbReference type="Proteomes" id="UP000008540"/>
    </source>
</evidence>
<dbReference type="eggNOG" id="COG0384">
    <property type="taxonomic scope" value="Bacteria"/>
</dbReference>
<evidence type="ECO:0000256" key="2">
    <source>
        <dbReference type="ARBA" id="ARBA00023235"/>
    </source>
</evidence>
<evidence type="ECO:0000256" key="3">
    <source>
        <dbReference type="PIRSR" id="PIRSR016184-1"/>
    </source>
</evidence>
<dbReference type="PANTHER" id="PTHR13774:SF17">
    <property type="entry name" value="PHENAZINE BIOSYNTHESIS-LIKE DOMAIN-CONTAINING PROTEIN"/>
    <property type="match status" value="1"/>
</dbReference>
<comment type="similarity">
    <text evidence="1">Belongs to the PhzF family.</text>
</comment>
<dbReference type="Proteomes" id="UP000008540">
    <property type="component" value="Chromosome"/>
</dbReference>
<dbReference type="EMBL" id="CP000076">
    <property type="protein sequence ID" value="AAY94095.1"/>
    <property type="molecule type" value="Genomic_DNA"/>
</dbReference>
<dbReference type="KEGG" id="pfl:PFL_4865"/>
<dbReference type="GO" id="GO:0005737">
    <property type="term" value="C:cytoplasm"/>
    <property type="evidence" value="ECO:0007669"/>
    <property type="project" value="TreeGrafter"/>
</dbReference>
<dbReference type="NCBIfam" id="TIGR00654">
    <property type="entry name" value="PhzF_family"/>
    <property type="match status" value="1"/>
</dbReference>
<gene>
    <name evidence="4" type="ordered locus">PFL_4865</name>
</gene>
<dbReference type="SUPFAM" id="SSF54506">
    <property type="entry name" value="Diaminopimelate epimerase-like"/>
    <property type="match status" value="1"/>
</dbReference>
<dbReference type="AlphaFoldDB" id="Q4K737"/>